<evidence type="ECO:0000313" key="2">
    <source>
        <dbReference type="Proteomes" id="UP000024635"/>
    </source>
</evidence>
<organism evidence="1 2">
    <name type="scientific">Ancylostoma ceylanicum</name>
    <dbReference type="NCBI Taxonomy" id="53326"/>
    <lineage>
        <taxon>Eukaryota</taxon>
        <taxon>Metazoa</taxon>
        <taxon>Ecdysozoa</taxon>
        <taxon>Nematoda</taxon>
        <taxon>Chromadorea</taxon>
        <taxon>Rhabditida</taxon>
        <taxon>Rhabditina</taxon>
        <taxon>Rhabditomorpha</taxon>
        <taxon>Strongyloidea</taxon>
        <taxon>Ancylostomatidae</taxon>
        <taxon>Ancylostomatinae</taxon>
        <taxon>Ancylostoma</taxon>
    </lineage>
</organism>
<dbReference type="Proteomes" id="UP000024635">
    <property type="component" value="Unassembled WGS sequence"/>
</dbReference>
<sequence>MHIDWGGTSRRPPSPMLATVGTVPIDCGISQSTPMVGDTQGAILLEEYSSNQTHRCDWLYPSSSIGTRVKRTYKV</sequence>
<evidence type="ECO:0000313" key="1">
    <source>
        <dbReference type="EMBL" id="EYC18100.1"/>
    </source>
</evidence>
<dbReference type="EMBL" id="JARK01001364">
    <property type="protein sequence ID" value="EYC18100.1"/>
    <property type="molecule type" value="Genomic_DNA"/>
</dbReference>
<dbReference type="AlphaFoldDB" id="A0A016USF5"/>
<keyword evidence="2" id="KW-1185">Reference proteome</keyword>
<accession>A0A016USF5</accession>
<reference evidence="2" key="1">
    <citation type="journal article" date="2015" name="Nat. Genet.">
        <title>The genome and transcriptome of the zoonotic hookworm Ancylostoma ceylanicum identify infection-specific gene families.</title>
        <authorList>
            <person name="Schwarz E.M."/>
            <person name="Hu Y."/>
            <person name="Antoshechkin I."/>
            <person name="Miller M.M."/>
            <person name="Sternberg P.W."/>
            <person name="Aroian R.V."/>
        </authorList>
    </citation>
    <scope>NUCLEOTIDE SEQUENCE</scope>
    <source>
        <strain evidence="2">HY135</strain>
    </source>
</reference>
<protein>
    <submittedName>
        <fullName evidence="1">Uncharacterized protein</fullName>
    </submittedName>
</protein>
<comment type="caution">
    <text evidence="1">The sequence shown here is derived from an EMBL/GenBank/DDBJ whole genome shotgun (WGS) entry which is preliminary data.</text>
</comment>
<proteinExistence type="predicted"/>
<gene>
    <name evidence="1" type="primary">Acey_s0028.g1676</name>
    <name evidence="1" type="ORF">Y032_0028g1676</name>
</gene>
<name>A0A016USF5_9BILA</name>